<dbReference type="Gramene" id="TVU00937">
    <property type="protein sequence ID" value="TVU00937"/>
    <property type="gene ID" value="EJB05_53625"/>
</dbReference>
<proteinExistence type="predicted"/>
<comment type="caution">
    <text evidence="2">The sequence shown here is derived from an EMBL/GenBank/DDBJ whole genome shotgun (WGS) entry which is preliminary data.</text>
</comment>
<keyword evidence="3" id="KW-1185">Reference proteome</keyword>
<reference evidence="2 3" key="1">
    <citation type="journal article" date="2019" name="Sci. Rep.">
        <title>A high-quality genome of Eragrostis curvula grass provides insights into Poaceae evolution and supports new strategies to enhance forage quality.</title>
        <authorList>
            <person name="Carballo J."/>
            <person name="Santos B.A.C.M."/>
            <person name="Zappacosta D."/>
            <person name="Garbus I."/>
            <person name="Selva J.P."/>
            <person name="Gallo C.A."/>
            <person name="Diaz A."/>
            <person name="Albertini E."/>
            <person name="Caccamo M."/>
            <person name="Echenique V."/>
        </authorList>
    </citation>
    <scope>NUCLEOTIDE SEQUENCE [LARGE SCALE GENOMIC DNA]</scope>
    <source>
        <strain evidence="3">cv. Victoria</strain>
        <tissue evidence="2">Leaf</tissue>
    </source>
</reference>
<feature type="compositionally biased region" description="Polar residues" evidence="1">
    <location>
        <begin position="54"/>
        <end position="67"/>
    </location>
</feature>
<protein>
    <submittedName>
        <fullName evidence="2">Uncharacterized protein</fullName>
    </submittedName>
</protein>
<feature type="compositionally biased region" description="Low complexity" evidence="1">
    <location>
        <begin position="1"/>
        <end position="16"/>
    </location>
</feature>
<gene>
    <name evidence="2" type="ORF">EJB05_53625</name>
</gene>
<feature type="non-terminal residue" evidence="2">
    <location>
        <position position="1"/>
    </location>
</feature>
<sequence>PKPTETCPPTSSSPTASSPPDPPPQRRASPRLDSLGSGDPPSPSGGGSAPFSSRRLTSTVRMTYNCE</sequence>
<organism evidence="2 3">
    <name type="scientific">Eragrostis curvula</name>
    <name type="common">weeping love grass</name>
    <dbReference type="NCBI Taxonomy" id="38414"/>
    <lineage>
        <taxon>Eukaryota</taxon>
        <taxon>Viridiplantae</taxon>
        <taxon>Streptophyta</taxon>
        <taxon>Embryophyta</taxon>
        <taxon>Tracheophyta</taxon>
        <taxon>Spermatophyta</taxon>
        <taxon>Magnoliopsida</taxon>
        <taxon>Liliopsida</taxon>
        <taxon>Poales</taxon>
        <taxon>Poaceae</taxon>
        <taxon>PACMAD clade</taxon>
        <taxon>Chloridoideae</taxon>
        <taxon>Eragrostideae</taxon>
        <taxon>Eragrostidinae</taxon>
        <taxon>Eragrostis</taxon>
    </lineage>
</organism>
<dbReference type="AlphaFoldDB" id="A0A5J9SPT4"/>
<feature type="region of interest" description="Disordered" evidence="1">
    <location>
        <begin position="1"/>
        <end position="67"/>
    </location>
</feature>
<dbReference type="Proteomes" id="UP000324897">
    <property type="component" value="Unassembled WGS sequence"/>
</dbReference>
<evidence type="ECO:0000313" key="3">
    <source>
        <dbReference type="Proteomes" id="UP000324897"/>
    </source>
</evidence>
<name>A0A5J9SPT4_9POAL</name>
<accession>A0A5J9SPT4</accession>
<evidence type="ECO:0000313" key="2">
    <source>
        <dbReference type="EMBL" id="TVU00937.1"/>
    </source>
</evidence>
<dbReference type="EMBL" id="RWGY01000523">
    <property type="protein sequence ID" value="TVU00937.1"/>
    <property type="molecule type" value="Genomic_DNA"/>
</dbReference>
<evidence type="ECO:0000256" key="1">
    <source>
        <dbReference type="SAM" id="MobiDB-lite"/>
    </source>
</evidence>